<dbReference type="OrthoDB" id="7872462at2759"/>
<gene>
    <name evidence="13" type="primary">LOC108048466</name>
    <name evidence="11" type="synonym">108048466</name>
</gene>
<evidence type="ECO:0000313" key="11">
    <source>
        <dbReference type="EnsemblMetazoa" id="XP_016984629.1"/>
    </source>
</evidence>
<evidence type="ECO:0000256" key="1">
    <source>
        <dbReference type="ARBA" id="ARBA00004389"/>
    </source>
</evidence>
<dbReference type="PANTHER" id="PTHR46107:SF3">
    <property type="entry name" value="THIOREDOXIN DOMAIN-CONTAINING PROTEIN"/>
    <property type="match status" value="1"/>
</dbReference>
<evidence type="ECO:0000256" key="3">
    <source>
        <dbReference type="ARBA" id="ARBA00022729"/>
    </source>
</evidence>
<sequence>MECLVNKMLVMPLMVFGLGLSFSRTEVNPPELGPGTRRYSSVGNGSESGNGIITGIDEENWKQLLTGEWLFLLCSECQELQLVLHQLATTSTHCLAVKLAIAELIDLPVPSTLRRRFSAFDRLTLYHVLDENFRLLSSEQDSDSLLDLILRRDWEHIKPEPFFKHPTSVWIEIPIFAYKIAVILVNTGYFGTDHRIITYTICFLLAGCVTYGVYGINALYSTLFTGDDYFEETVPNPPANTLQYEEEEDDEDDDDVYGDSIQDDHIEYWVVQDE</sequence>
<keyword evidence="6" id="KW-1133">Transmembrane helix</keyword>
<proteinExistence type="predicted"/>
<evidence type="ECO:0000256" key="4">
    <source>
        <dbReference type="ARBA" id="ARBA00022824"/>
    </source>
</evidence>
<evidence type="ECO:0000256" key="10">
    <source>
        <dbReference type="SAM" id="SignalP"/>
    </source>
</evidence>
<organism evidence="13">
    <name type="scientific">Drosophila rhopaloa</name>
    <name type="common">Fruit fly</name>
    <dbReference type="NCBI Taxonomy" id="1041015"/>
    <lineage>
        <taxon>Eukaryota</taxon>
        <taxon>Metazoa</taxon>
        <taxon>Ecdysozoa</taxon>
        <taxon>Arthropoda</taxon>
        <taxon>Hexapoda</taxon>
        <taxon>Insecta</taxon>
        <taxon>Pterygota</taxon>
        <taxon>Neoptera</taxon>
        <taxon>Endopterygota</taxon>
        <taxon>Diptera</taxon>
        <taxon>Brachycera</taxon>
        <taxon>Muscomorpha</taxon>
        <taxon>Ephydroidea</taxon>
        <taxon>Drosophilidae</taxon>
        <taxon>Drosophila</taxon>
        <taxon>Sophophora</taxon>
    </lineage>
</organism>
<evidence type="ECO:0000256" key="2">
    <source>
        <dbReference type="ARBA" id="ARBA00022448"/>
    </source>
</evidence>
<name>A0A6P4F6E5_DRORH</name>
<keyword evidence="2" id="KW-0813">Transport</keyword>
<comment type="subcellular location">
    <subcellularLocation>
        <location evidence="1">Endoplasmic reticulum membrane</location>
        <topology evidence="1">Single-pass membrane protein</topology>
    </subcellularLocation>
</comment>
<feature type="signal peptide" evidence="10">
    <location>
        <begin position="1"/>
        <end position="25"/>
    </location>
</feature>
<feature type="compositionally biased region" description="Acidic residues" evidence="9">
    <location>
        <begin position="244"/>
        <end position="257"/>
    </location>
</feature>
<keyword evidence="4" id="KW-0256">Endoplasmic reticulum</keyword>
<keyword evidence="6" id="KW-0812">Transmembrane</keyword>
<keyword evidence="7" id="KW-1015">Disulfide bond</keyword>
<feature type="region of interest" description="Disordered" evidence="9">
    <location>
        <begin position="235"/>
        <end position="258"/>
    </location>
</feature>
<accession>A0A6P4F6E5</accession>
<keyword evidence="5" id="KW-0249">Electron transport</keyword>
<keyword evidence="8" id="KW-0676">Redox-active center</keyword>
<dbReference type="GeneID" id="108048466"/>
<dbReference type="GO" id="GO:0005789">
    <property type="term" value="C:endoplasmic reticulum membrane"/>
    <property type="evidence" value="ECO:0007669"/>
    <property type="project" value="UniProtKB-SubCell"/>
</dbReference>
<keyword evidence="12" id="KW-1185">Reference proteome</keyword>
<keyword evidence="6" id="KW-0472">Membrane</keyword>
<evidence type="ECO:0000256" key="7">
    <source>
        <dbReference type="ARBA" id="ARBA00023157"/>
    </source>
</evidence>
<dbReference type="RefSeq" id="XP_016984629.1">
    <property type="nucleotide sequence ID" value="XM_017129140.1"/>
</dbReference>
<evidence type="ECO:0000256" key="5">
    <source>
        <dbReference type="ARBA" id="ARBA00022982"/>
    </source>
</evidence>
<evidence type="ECO:0000256" key="8">
    <source>
        <dbReference type="ARBA" id="ARBA00023284"/>
    </source>
</evidence>
<feature type="chain" id="PRO_5028243270" evidence="10">
    <location>
        <begin position="26"/>
        <end position="274"/>
    </location>
</feature>
<evidence type="ECO:0000256" key="6">
    <source>
        <dbReference type="ARBA" id="ARBA00022989"/>
    </source>
</evidence>
<evidence type="ECO:0000313" key="13">
    <source>
        <dbReference type="RefSeq" id="XP_016984629.1"/>
    </source>
</evidence>
<reference evidence="12" key="1">
    <citation type="journal article" date="2021" name="Elife">
        <title>Highly contiguous assemblies of 101 drosophilid genomes.</title>
        <authorList>
            <person name="Kim B.Y."/>
            <person name="Wang J.R."/>
            <person name="Miller D.E."/>
            <person name="Barmina O."/>
            <person name="Delaney E."/>
            <person name="Thompson A."/>
            <person name="Comeault A.A."/>
            <person name="Peede D."/>
            <person name="D'Agostino E.R."/>
            <person name="Pelaez J."/>
            <person name="Aguilar J.M."/>
            <person name="Haji D."/>
            <person name="Matsunaga T."/>
            <person name="Armstrong E.E."/>
            <person name="Zych M."/>
            <person name="Ogawa Y."/>
            <person name="Stamenkovic-Radak M."/>
            <person name="Jelic M."/>
            <person name="Veselinovic M.S."/>
            <person name="Tanaskovic M."/>
            <person name="Eric P."/>
            <person name="Gao J.J."/>
            <person name="Katoh T.K."/>
            <person name="Toda M.J."/>
            <person name="Watabe H."/>
            <person name="Watada M."/>
            <person name="Davis J.S."/>
            <person name="Moyle L.C."/>
            <person name="Manoli G."/>
            <person name="Bertolini E."/>
            <person name="Kostal V."/>
            <person name="Hawley R.S."/>
            <person name="Takahashi A."/>
            <person name="Jones C.D."/>
            <person name="Price D.K."/>
            <person name="Whiteman N."/>
            <person name="Kopp A."/>
            <person name="Matute D.R."/>
            <person name="Petrov D.A."/>
        </authorList>
    </citation>
    <scope>NUCLEOTIDE SEQUENCE [LARGE SCALE GENOMIC DNA]</scope>
</reference>
<reference evidence="13" key="2">
    <citation type="submission" date="2025-04" db="UniProtKB">
        <authorList>
            <consortium name="RefSeq"/>
        </authorList>
    </citation>
    <scope>IDENTIFICATION</scope>
</reference>
<keyword evidence="3 10" id="KW-0732">Signal</keyword>
<evidence type="ECO:0000313" key="12">
    <source>
        <dbReference type="Proteomes" id="UP001652680"/>
    </source>
</evidence>
<dbReference type="InterPro" id="IPR052454">
    <property type="entry name" value="TMX_domain-containing"/>
</dbReference>
<dbReference type="AlphaFoldDB" id="A0A6P4F6E5"/>
<protein>
    <submittedName>
        <fullName evidence="13">Uncharacterized protein LOC108048466</fullName>
    </submittedName>
</protein>
<dbReference type="PANTHER" id="PTHR46107">
    <property type="entry name" value="DUMPY: SHORTER THAN WILD-TYPE"/>
    <property type="match status" value="1"/>
</dbReference>
<reference evidence="11" key="3">
    <citation type="submission" date="2025-05" db="UniProtKB">
        <authorList>
            <consortium name="EnsemblMetazoa"/>
        </authorList>
    </citation>
    <scope>IDENTIFICATION</scope>
</reference>
<dbReference type="Proteomes" id="UP001652680">
    <property type="component" value="Unassembled WGS sequence"/>
</dbReference>
<evidence type="ECO:0000256" key="9">
    <source>
        <dbReference type="SAM" id="MobiDB-lite"/>
    </source>
</evidence>
<dbReference type="EnsemblMetazoa" id="XM_017129140.1">
    <property type="protein sequence ID" value="XP_016984629.1"/>
    <property type="gene ID" value="LOC108048466"/>
</dbReference>